<evidence type="ECO:0000256" key="7">
    <source>
        <dbReference type="PROSITE-ProRule" id="PRU01232"/>
    </source>
</evidence>
<reference evidence="11 12" key="1">
    <citation type="submission" date="2018-10" db="EMBL/GenBank/DDBJ databases">
        <title>Isolation, diversity and antifungal activity of actinobacteria from wheat.</title>
        <authorList>
            <person name="Han C."/>
        </authorList>
    </citation>
    <scope>NUCLEOTIDE SEQUENCE [LARGE SCALE GENOMIC DNA]</scope>
    <source>
        <strain evidence="11 12">NEAU-YY642</strain>
    </source>
</reference>
<dbReference type="AlphaFoldDB" id="A0A3M2L996"/>
<keyword evidence="6 7" id="KW-0034">Amyloid</keyword>
<sequence length="113" mass="11222">MRLRTAAAVTAVACTVVLGAGSAAAASDQPAHRSLSDHGDHGDKGDKHDKGKGKHHGDVDFGAGAIGFAAGSPGVLSGNNIQVPIHIPVNVCGNTINIIGLLNPALGNVCVND</sequence>
<dbReference type="GO" id="GO:0007155">
    <property type="term" value="P:cell adhesion"/>
    <property type="evidence" value="ECO:0007669"/>
    <property type="project" value="UniProtKB-KW"/>
</dbReference>
<evidence type="ECO:0000256" key="3">
    <source>
        <dbReference type="ARBA" id="ARBA00022525"/>
    </source>
</evidence>
<evidence type="ECO:0000256" key="9">
    <source>
        <dbReference type="SAM" id="SignalP"/>
    </source>
</evidence>
<dbReference type="EMBL" id="RFFJ01000222">
    <property type="protein sequence ID" value="RMI31138.1"/>
    <property type="molecule type" value="Genomic_DNA"/>
</dbReference>
<evidence type="ECO:0000256" key="2">
    <source>
        <dbReference type="ARBA" id="ARBA00022512"/>
    </source>
</evidence>
<keyword evidence="4 9" id="KW-0732">Signal</keyword>
<evidence type="ECO:0000256" key="1">
    <source>
        <dbReference type="ARBA" id="ARBA00004191"/>
    </source>
</evidence>
<feature type="signal peptide" evidence="9">
    <location>
        <begin position="1"/>
        <end position="25"/>
    </location>
</feature>
<accession>A0A3M2L996</accession>
<comment type="caution">
    <text evidence="11">The sequence shown here is derived from an EMBL/GenBank/DDBJ whole genome shotgun (WGS) entry which is preliminary data.</text>
</comment>
<feature type="domain" description="Chaplin" evidence="10">
    <location>
        <begin position="72"/>
        <end position="112"/>
    </location>
</feature>
<evidence type="ECO:0000256" key="4">
    <source>
        <dbReference type="ARBA" id="ARBA00022729"/>
    </source>
</evidence>
<organism evidence="11 12">
    <name type="scientific">Streptomyces triticirhizae</name>
    <dbReference type="NCBI Taxonomy" id="2483353"/>
    <lineage>
        <taxon>Bacteria</taxon>
        <taxon>Bacillati</taxon>
        <taxon>Actinomycetota</taxon>
        <taxon>Actinomycetes</taxon>
        <taxon>Kitasatosporales</taxon>
        <taxon>Streptomycetaceae</taxon>
        <taxon>Streptomyces</taxon>
    </lineage>
</organism>
<evidence type="ECO:0000256" key="8">
    <source>
        <dbReference type="SAM" id="MobiDB-lite"/>
    </source>
</evidence>
<dbReference type="PROSITE" id="PS51884">
    <property type="entry name" value="CHAPLIN"/>
    <property type="match status" value="1"/>
</dbReference>
<feature type="region of interest" description="Disordered" evidence="8">
    <location>
        <begin position="23"/>
        <end position="57"/>
    </location>
</feature>
<evidence type="ECO:0000256" key="5">
    <source>
        <dbReference type="ARBA" id="ARBA00022889"/>
    </source>
</evidence>
<comment type="subcellular location">
    <subcellularLocation>
        <location evidence="1">Secreted</location>
        <location evidence="1">Cell wall</location>
    </subcellularLocation>
</comment>
<evidence type="ECO:0000259" key="10">
    <source>
        <dbReference type="PROSITE" id="PS51884"/>
    </source>
</evidence>
<dbReference type="Proteomes" id="UP000278673">
    <property type="component" value="Unassembled WGS sequence"/>
</dbReference>
<dbReference type="InterPro" id="IPR005528">
    <property type="entry name" value="ChpA-H"/>
</dbReference>
<evidence type="ECO:0000313" key="11">
    <source>
        <dbReference type="EMBL" id="RMI31138.1"/>
    </source>
</evidence>
<name>A0A3M2L996_9ACTN</name>
<feature type="compositionally biased region" description="Basic and acidic residues" evidence="8">
    <location>
        <begin position="30"/>
        <end position="49"/>
    </location>
</feature>
<protein>
    <submittedName>
        <fullName evidence="11">Chaplin</fullName>
    </submittedName>
</protein>
<evidence type="ECO:0000313" key="12">
    <source>
        <dbReference type="Proteomes" id="UP000278673"/>
    </source>
</evidence>
<keyword evidence="3" id="KW-0964">Secreted</keyword>
<keyword evidence="12" id="KW-1185">Reference proteome</keyword>
<keyword evidence="2" id="KW-0134">Cell wall</keyword>
<gene>
    <name evidence="11" type="ORF">EBN88_26025</name>
</gene>
<dbReference type="RefSeq" id="WP_122399498.1">
    <property type="nucleotide sequence ID" value="NZ_RFFJ01000222.1"/>
</dbReference>
<feature type="chain" id="PRO_5018047093" evidence="9">
    <location>
        <begin position="26"/>
        <end position="113"/>
    </location>
</feature>
<dbReference type="Pfam" id="PF03777">
    <property type="entry name" value="ChpA-C"/>
    <property type="match status" value="1"/>
</dbReference>
<proteinExistence type="predicted"/>
<keyword evidence="5" id="KW-0130">Cell adhesion</keyword>
<evidence type="ECO:0000256" key="6">
    <source>
        <dbReference type="ARBA" id="ARBA00023087"/>
    </source>
</evidence>